<sequence>MSNKHIIAGAALAGLFSGSFAAQAASPASGKTLNAGTSIQKMADKGQHACKGHNECKGQGGCKSGDNGCKGKNSCKGKGGCNTMPKK</sequence>
<keyword evidence="2" id="KW-0732">Signal</keyword>
<keyword evidence="4" id="KW-1185">Reference proteome</keyword>
<dbReference type="STRING" id="48467.SAMN02745166_04673"/>
<evidence type="ECO:0000256" key="2">
    <source>
        <dbReference type="SAM" id="SignalP"/>
    </source>
</evidence>
<dbReference type="RefSeq" id="WP_078815796.1">
    <property type="nucleotide sequence ID" value="NZ_FUYE01000023.1"/>
</dbReference>
<protein>
    <recommendedName>
        <fullName evidence="5">Low-complexity protein</fullName>
    </recommendedName>
</protein>
<dbReference type="OrthoDB" id="8537206at2"/>
<reference evidence="4" key="1">
    <citation type="submission" date="2017-02" db="EMBL/GenBank/DDBJ databases">
        <authorList>
            <person name="Varghese N."/>
            <person name="Submissions S."/>
        </authorList>
    </citation>
    <scope>NUCLEOTIDE SEQUENCE [LARGE SCALE GENOMIC DNA]</scope>
    <source>
        <strain evidence="4">ATCC 700200</strain>
    </source>
</reference>
<evidence type="ECO:0000313" key="3">
    <source>
        <dbReference type="EMBL" id="SKB07352.1"/>
    </source>
</evidence>
<proteinExistence type="predicted"/>
<feature type="compositionally biased region" description="Low complexity" evidence="1">
    <location>
        <begin position="65"/>
        <end position="76"/>
    </location>
</feature>
<gene>
    <name evidence="3" type="ORF">SAMN02745166_04673</name>
</gene>
<evidence type="ECO:0000256" key="1">
    <source>
        <dbReference type="SAM" id="MobiDB-lite"/>
    </source>
</evidence>
<feature type="signal peptide" evidence="2">
    <location>
        <begin position="1"/>
        <end position="24"/>
    </location>
</feature>
<dbReference type="AlphaFoldDB" id="A0A1T4Z006"/>
<evidence type="ECO:0000313" key="4">
    <source>
        <dbReference type="Proteomes" id="UP000190774"/>
    </source>
</evidence>
<accession>A0A1T4Z006</accession>
<dbReference type="Proteomes" id="UP000190774">
    <property type="component" value="Unassembled WGS sequence"/>
</dbReference>
<organism evidence="3 4">
    <name type="scientific">Prosthecobacter debontii</name>
    <dbReference type="NCBI Taxonomy" id="48467"/>
    <lineage>
        <taxon>Bacteria</taxon>
        <taxon>Pseudomonadati</taxon>
        <taxon>Verrucomicrobiota</taxon>
        <taxon>Verrucomicrobiia</taxon>
        <taxon>Verrucomicrobiales</taxon>
        <taxon>Verrucomicrobiaceae</taxon>
        <taxon>Prosthecobacter</taxon>
    </lineage>
</organism>
<dbReference type="EMBL" id="FUYE01000023">
    <property type="protein sequence ID" value="SKB07352.1"/>
    <property type="molecule type" value="Genomic_DNA"/>
</dbReference>
<feature type="region of interest" description="Disordered" evidence="1">
    <location>
        <begin position="61"/>
        <end position="87"/>
    </location>
</feature>
<name>A0A1T4Z006_9BACT</name>
<evidence type="ECO:0008006" key="5">
    <source>
        <dbReference type="Google" id="ProtNLM"/>
    </source>
</evidence>
<feature type="chain" id="PRO_5012459407" description="Low-complexity protein" evidence="2">
    <location>
        <begin position="25"/>
        <end position="87"/>
    </location>
</feature>